<accession>A0A218XMK1</accession>
<evidence type="ECO:0000313" key="2">
    <source>
        <dbReference type="Proteomes" id="UP000197138"/>
    </source>
</evidence>
<dbReference type="EMBL" id="MTKT01001094">
    <property type="protein sequence ID" value="OWM86020.1"/>
    <property type="molecule type" value="Genomic_DNA"/>
</dbReference>
<dbReference type="AlphaFoldDB" id="A0A218XMK1"/>
<dbReference type="Proteomes" id="UP000197138">
    <property type="component" value="Unassembled WGS sequence"/>
</dbReference>
<proteinExistence type="predicted"/>
<gene>
    <name evidence="1" type="ORF">CDL15_Pgr027246</name>
</gene>
<reference evidence="2" key="1">
    <citation type="journal article" date="2017" name="Plant J.">
        <title>The pomegranate (Punica granatum L.) genome and the genomics of punicalagin biosynthesis.</title>
        <authorList>
            <person name="Qin G."/>
            <person name="Xu C."/>
            <person name="Ming R."/>
            <person name="Tang H."/>
            <person name="Guyot R."/>
            <person name="Kramer E.M."/>
            <person name="Hu Y."/>
            <person name="Yi X."/>
            <person name="Qi Y."/>
            <person name="Xu X."/>
            <person name="Gao Z."/>
            <person name="Pan H."/>
            <person name="Jian J."/>
            <person name="Tian Y."/>
            <person name="Yue Z."/>
            <person name="Xu Y."/>
        </authorList>
    </citation>
    <scope>NUCLEOTIDE SEQUENCE [LARGE SCALE GENOMIC DNA]</scope>
    <source>
        <strain evidence="2">cv. Dabenzi</strain>
    </source>
</reference>
<organism evidence="1 2">
    <name type="scientific">Punica granatum</name>
    <name type="common">Pomegranate</name>
    <dbReference type="NCBI Taxonomy" id="22663"/>
    <lineage>
        <taxon>Eukaryota</taxon>
        <taxon>Viridiplantae</taxon>
        <taxon>Streptophyta</taxon>
        <taxon>Embryophyta</taxon>
        <taxon>Tracheophyta</taxon>
        <taxon>Spermatophyta</taxon>
        <taxon>Magnoliopsida</taxon>
        <taxon>eudicotyledons</taxon>
        <taxon>Gunneridae</taxon>
        <taxon>Pentapetalae</taxon>
        <taxon>rosids</taxon>
        <taxon>malvids</taxon>
        <taxon>Myrtales</taxon>
        <taxon>Lythraceae</taxon>
        <taxon>Punica</taxon>
    </lineage>
</organism>
<comment type="caution">
    <text evidence="1">The sequence shown here is derived from an EMBL/GenBank/DDBJ whole genome shotgun (WGS) entry which is preliminary data.</text>
</comment>
<evidence type="ECO:0000313" key="1">
    <source>
        <dbReference type="EMBL" id="OWM86020.1"/>
    </source>
</evidence>
<name>A0A218XMK1_PUNGR</name>
<protein>
    <submittedName>
        <fullName evidence="1">Uncharacterized protein</fullName>
    </submittedName>
</protein>
<sequence length="99" mass="10582">MTTETHFGRSSRVPEGCLKLVPRPWWSLGACRPVLKGRSLVGGVNPGSYVRKGVGGGSGCPGFMQDVPKMRPDASLVTLALRGIFEPPYRTPFGASVTH</sequence>